<gene>
    <name evidence="1" type="ORF">RM530_12310</name>
</gene>
<reference evidence="1 2" key="1">
    <citation type="submission" date="2023-09" db="EMBL/GenBank/DDBJ databases">
        <authorList>
            <person name="Rey-Velasco X."/>
        </authorList>
    </citation>
    <scope>NUCLEOTIDE SEQUENCE [LARGE SCALE GENOMIC DNA]</scope>
    <source>
        <strain evidence="1 2">W345</strain>
    </source>
</reference>
<dbReference type="EMBL" id="JAVRIC010000017">
    <property type="protein sequence ID" value="MDT0498142.1"/>
    <property type="molecule type" value="Genomic_DNA"/>
</dbReference>
<evidence type="ECO:0000313" key="2">
    <source>
        <dbReference type="Proteomes" id="UP001254608"/>
    </source>
</evidence>
<dbReference type="Pfam" id="PF11948">
    <property type="entry name" value="DUF3465"/>
    <property type="match status" value="1"/>
</dbReference>
<protein>
    <submittedName>
        <fullName evidence="1">DUF3465 domain-containing protein</fullName>
    </submittedName>
</protein>
<name>A0ABU2WJV7_9GAMM</name>
<organism evidence="1 2">
    <name type="scientific">Banduia mediterranea</name>
    <dbReference type="NCBI Taxonomy" id="3075609"/>
    <lineage>
        <taxon>Bacteria</taxon>
        <taxon>Pseudomonadati</taxon>
        <taxon>Pseudomonadota</taxon>
        <taxon>Gammaproteobacteria</taxon>
        <taxon>Nevskiales</taxon>
        <taxon>Algiphilaceae</taxon>
        <taxon>Banduia</taxon>
    </lineage>
</organism>
<dbReference type="InterPro" id="IPR021856">
    <property type="entry name" value="DUF3465"/>
</dbReference>
<dbReference type="RefSeq" id="WP_311365534.1">
    <property type="nucleotide sequence ID" value="NZ_JAVRIC010000017.1"/>
</dbReference>
<evidence type="ECO:0000313" key="1">
    <source>
        <dbReference type="EMBL" id="MDT0498142.1"/>
    </source>
</evidence>
<dbReference type="Proteomes" id="UP001254608">
    <property type="component" value="Unassembled WGS sequence"/>
</dbReference>
<comment type="caution">
    <text evidence="1">The sequence shown here is derived from an EMBL/GenBank/DDBJ whole genome shotgun (WGS) entry which is preliminary data.</text>
</comment>
<keyword evidence="2" id="KW-1185">Reference proteome</keyword>
<sequence>MKRLIVIAMIVVGLVLVFAVGGPDRDDTGGPALASDQRLAAAFSRHESGLQVQGGGTVIAVLPDDNKGSHHQRFVLRLESGQTLLIAHNIDLAPRIERLREGDFITFSGEYEWNPEGGVVHWTHRHPAGRHADGWLQRAGQIYR</sequence>
<proteinExistence type="predicted"/>
<accession>A0ABU2WJV7</accession>